<dbReference type="CDD" id="cd06170">
    <property type="entry name" value="LuxR_C_like"/>
    <property type="match status" value="1"/>
</dbReference>
<comment type="caution">
    <text evidence="5">The sequence shown here is derived from an EMBL/GenBank/DDBJ whole genome shotgun (WGS) entry which is preliminary data.</text>
</comment>
<dbReference type="InterPro" id="IPR000792">
    <property type="entry name" value="Tscrpt_reg_LuxR_C"/>
</dbReference>
<dbReference type="InterPro" id="IPR011990">
    <property type="entry name" value="TPR-like_helical_dom_sf"/>
</dbReference>
<reference evidence="5 6" key="1">
    <citation type="submission" date="2018-04" db="EMBL/GenBank/DDBJ databases">
        <title>Genome of Nocardioides gansuensis WSJ-1.</title>
        <authorList>
            <person name="Wu S."/>
            <person name="Wang G."/>
        </authorList>
    </citation>
    <scope>NUCLEOTIDE SEQUENCE [LARGE SCALE GENOMIC DNA]</scope>
    <source>
        <strain evidence="5 6">WSJ-1</strain>
    </source>
</reference>
<name>A0A2T8F6F9_9ACTN</name>
<dbReference type="InterPro" id="IPR036388">
    <property type="entry name" value="WH-like_DNA-bd_sf"/>
</dbReference>
<keyword evidence="1" id="KW-0805">Transcription regulation</keyword>
<proteinExistence type="predicted"/>
<organism evidence="5 6">
    <name type="scientific">Nocardioides gansuensis</name>
    <dbReference type="NCBI Taxonomy" id="2138300"/>
    <lineage>
        <taxon>Bacteria</taxon>
        <taxon>Bacillati</taxon>
        <taxon>Actinomycetota</taxon>
        <taxon>Actinomycetes</taxon>
        <taxon>Propionibacteriales</taxon>
        <taxon>Nocardioidaceae</taxon>
        <taxon>Nocardioides</taxon>
    </lineage>
</organism>
<keyword evidence="6" id="KW-1185">Reference proteome</keyword>
<dbReference type="PANTHER" id="PTHR44688:SF16">
    <property type="entry name" value="DNA-BINDING TRANSCRIPTIONAL ACTIVATOR DEVR_DOSR"/>
    <property type="match status" value="1"/>
</dbReference>
<dbReference type="PRINTS" id="PR00038">
    <property type="entry name" value="HTHLUXR"/>
</dbReference>
<dbReference type="Pfam" id="PF00196">
    <property type="entry name" value="GerE"/>
    <property type="match status" value="1"/>
</dbReference>
<dbReference type="Gene3D" id="1.10.10.10">
    <property type="entry name" value="Winged helix-like DNA-binding domain superfamily/Winged helix DNA-binding domain"/>
    <property type="match status" value="1"/>
</dbReference>
<dbReference type="OrthoDB" id="27092at2"/>
<evidence type="ECO:0000313" key="6">
    <source>
        <dbReference type="Proteomes" id="UP000246018"/>
    </source>
</evidence>
<accession>A0A2T8F6F9</accession>
<dbReference type="GO" id="GO:0006355">
    <property type="term" value="P:regulation of DNA-templated transcription"/>
    <property type="evidence" value="ECO:0007669"/>
    <property type="project" value="InterPro"/>
</dbReference>
<dbReference type="PROSITE" id="PS50043">
    <property type="entry name" value="HTH_LUXR_2"/>
    <property type="match status" value="1"/>
</dbReference>
<feature type="domain" description="HTH luxR-type" evidence="4">
    <location>
        <begin position="475"/>
        <end position="540"/>
    </location>
</feature>
<evidence type="ECO:0000256" key="3">
    <source>
        <dbReference type="ARBA" id="ARBA00023163"/>
    </source>
</evidence>
<dbReference type="EMBL" id="QDGZ01000009">
    <property type="protein sequence ID" value="PVG81257.1"/>
    <property type="molecule type" value="Genomic_DNA"/>
</dbReference>
<evidence type="ECO:0000256" key="2">
    <source>
        <dbReference type="ARBA" id="ARBA00023125"/>
    </source>
</evidence>
<dbReference type="GO" id="GO:0003677">
    <property type="term" value="F:DNA binding"/>
    <property type="evidence" value="ECO:0007669"/>
    <property type="project" value="UniProtKB-KW"/>
</dbReference>
<dbReference type="SMART" id="SM00421">
    <property type="entry name" value="HTH_LUXR"/>
    <property type="match status" value="1"/>
</dbReference>
<gene>
    <name evidence="5" type="ORF">DDE18_19130</name>
</gene>
<keyword evidence="3" id="KW-0804">Transcription</keyword>
<protein>
    <submittedName>
        <fullName evidence="5">Helix-turn-helix transcriptional regulator</fullName>
    </submittedName>
</protein>
<sequence>MGAVDDLEQARTAFGRGDWVTAFDTWSAADPDALSTGELDRFATAAELLGRHDDAVGALQRAFVRLEEQGDLRLAVRCAFRLAMTTATHGEPALSAGWASRAVGLVEQVGEDVPERGWVAFLRMFRALGMGAYAEAAACADEATAAGRRHKDADLLTLGMCSQGRLALYAGRVAEGLALLDEAMVRVIAGEASPVIAGHVYCTAIEGVQEISDFARMAEWTSALERWCEAQPGLLTFTGQCAVHRGQLMKLRGEWGSALDELEHASRRYLEVGAPDAVGLAACEAGDVLRLRGEWDLADAAYQRAADHGFDPQPGLALLWVARGQGKAAAAAVDRLLGEPSGPVQRCRRLPGAVEVLVANADLERARGATLELASLATMFGSASLEAMAAQASGLVELASGDAAGALPYLRKAEQLWARAGSPYGRARVRMLGGRALALLGDAESARRELEAARAVFRQLGATPDADEASRLLAPADLPAGLSPREVEVLRLVATGRSNSQIAADLVLSEKTVARHLSNIFSKLDVGSRTAATAYAFEHGLV</sequence>
<dbReference type="InterPro" id="IPR016032">
    <property type="entry name" value="Sig_transdc_resp-reg_C-effctor"/>
</dbReference>
<keyword evidence="2" id="KW-0238">DNA-binding</keyword>
<dbReference type="AlphaFoldDB" id="A0A2T8F6F9"/>
<evidence type="ECO:0000313" key="5">
    <source>
        <dbReference type="EMBL" id="PVG81257.1"/>
    </source>
</evidence>
<evidence type="ECO:0000256" key="1">
    <source>
        <dbReference type="ARBA" id="ARBA00023015"/>
    </source>
</evidence>
<dbReference type="SUPFAM" id="SSF48452">
    <property type="entry name" value="TPR-like"/>
    <property type="match status" value="3"/>
</dbReference>
<evidence type="ECO:0000259" key="4">
    <source>
        <dbReference type="PROSITE" id="PS50043"/>
    </source>
</evidence>
<dbReference type="PROSITE" id="PS00622">
    <property type="entry name" value="HTH_LUXR_1"/>
    <property type="match status" value="1"/>
</dbReference>
<dbReference type="Proteomes" id="UP000246018">
    <property type="component" value="Unassembled WGS sequence"/>
</dbReference>
<dbReference type="Gene3D" id="1.25.40.10">
    <property type="entry name" value="Tetratricopeptide repeat domain"/>
    <property type="match status" value="1"/>
</dbReference>
<dbReference type="PANTHER" id="PTHR44688">
    <property type="entry name" value="DNA-BINDING TRANSCRIPTIONAL ACTIVATOR DEVR_DOSR"/>
    <property type="match status" value="1"/>
</dbReference>
<dbReference type="RefSeq" id="WP_116573874.1">
    <property type="nucleotide sequence ID" value="NZ_QDGZ01000009.1"/>
</dbReference>
<dbReference type="SUPFAM" id="SSF46894">
    <property type="entry name" value="C-terminal effector domain of the bipartite response regulators"/>
    <property type="match status" value="1"/>
</dbReference>